<keyword evidence="3" id="KW-0812">Transmembrane</keyword>
<reference evidence="4 5" key="1">
    <citation type="submission" date="2021-10" db="EMBL/GenBank/DDBJ databases">
        <title>Streptomyces sp. strain SMC 277, a novel streptomycete isolated from soil.</title>
        <authorList>
            <person name="Chanama M."/>
        </authorList>
    </citation>
    <scope>NUCLEOTIDE SEQUENCE [LARGE SCALE GENOMIC DNA]</scope>
    <source>
        <strain evidence="4 5">SMC 277</strain>
    </source>
</reference>
<feature type="transmembrane region" description="Helical" evidence="3">
    <location>
        <begin position="158"/>
        <end position="178"/>
    </location>
</feature>
<proteinExistence type="predicted"/>
<name>A0ABS8B940_9ACTN</name>
<keyword evidence="5" id="KW-1185">Reference proteome</keyword>
<gene>
    <name evidence="4" type="ORF">LG632_17005</name>
</gene>
<feature type="transmembrane region" description="Helical" evidence="3">
    <location>
        <begin position="102"/>
        <end position="121"/>
    </location>
</feature>
<evidence type="ECO:0000313" key="5">
    <source>
        <dbReference type="Proteomes" id="UP001199054"/>
    </source>
</evidence>
<dbReference type="PRINTS" id="PR01217">
    <property type="entry name" value="PRICHEXTENSN"/>
</dbReference>
<dbReference type="EMBL" id="JAJAUY010000062">
    <property type="protein sequence ID" value="MCB5181073.1"/>
    <property type="molecule type" value="Genomic_DNA"/>
</dbReference>
<protein>
    <recommendedName>
        <fullName evidence="6">DUF4352 domain-containing protein</fullName>
    </recommendedName>
</protein>
<dbReference type="Gene3D" id="2.60.40.1240">
    <property type="match status" value="1"/>
</dbReference>
<evidence type="ECO:0000256" key="3">
    <source>
        <dbReference type="SAM" id="Phobius"/>
    </source>
</evidence>
<organism evidence="4 5">
    <name type="scientific">Streptomyces antimicrobicus</name>
    <dbReference type="NCBI Taxonomy" id="2883108"/>
    <lineage>
        <taxon>Bacteria</taxon>
        <taxon>Bacillati</taxon>
        <taxon>Actinomycetota</taxon>
        <taxon>Actinomycetes</taxon>
        <taxon>Kitasatosporales</taxon>
        <taxon>Streptomycetaceae</taxon>
        <taxon>Streptomyces</taxon>
    </lineage>
</organism>
<evidence type="ECO:0000256" key="1">
    <source>
        <dbReference type="ARBA" id="ARBA00022729"/>
    </source>
</evidence>
<feature type="transmembrane region" description="Helical" evidence="3">
    <location>
        <begin position="127"/>
        <end position="146"/>
    </location>
</feature>
<dbReference type="Proteomes" id="UP001199054">
    <property type="component" value="Unassembled WGS sequence"/>
</dbReference>
<evidence type="ECO:0000256" key="2">
    <source>
        <dbReference type="SAM" id="MobiDB-lite"/>
    </source>
</evidence>
<keyword evidence="1" id="KW-0732">Signal</keyword>
<feature type="region of interest" description="Disordered" evidence="2">
    <location>
        <begin position="1"/>
        <end position="83"/>
    </location>
</feature>
<feature type="compositionally biased region" description="Low complexity" evidence="2">
    <location>
        <begin position="221"/>
        <end position="236"/>
    </location>
</feature>
<feature type="region of interest" description="Disordered" evidence="2">
    <location>
        <begin position="199"/>
        <end position="242"/>
    </location>
</feature>
<feature type="compositionally biased region" description="Low complexity" evidence="2">
    <location>
        <begin position="68"/>
        <end position="79"/>
    </location>
</feature>
<dbReference type="InterPro" id="IPR029050">
    <property type="entry name" value="Immunoprotect_excell_Ig-like"/>
</dbReference>
<evidence type="ECO:0000313" key="4">
    <source>
        <dbReference type="EMBL" id="MCB5181073.1"/>
    </source>
</evidence>
<dbReference type="RefSeq" id="WP_226728161.1">
    <property type="nucleotide sequence ID" value="NZ_JAJAUY010000062.1"/>
</dbReference>
<keyword evidence="3" id="KW-1133">Transmembrane helix</keyword>
<comment type="caution">
    <text evidence="4">The sequence shown here is derived from an EMBL/GenBank/DDBJ whole genome shotgun (WGS) entry which is preliminary data.</text>
</comment>
<feature type="compositionally biased region" description="Pro residues" evidence="2">
    <location>
        <begin position="23"/>
        <end position="67"/>
    </location>
</feature>
<evidence type="ECO:0008006" key="6">
    <source>
        <dbReference type="Google" id="ProtNLM"/>
    </source>
</evidence>
<keyword evidence="3" id="KW-0472">Membrane</keyword>
<sequence length="371" mass="37502">MHDAVTLADAPLVPPQAQAPTQAQPPAPAAQPAPVPPAAPVPAPTPAPAPPNPFAPPSPTFVPPPTAPGAHAAPAAAPGAPWPPPPGFAGGPYAPLPYGRPATNGLAVAALTVGCVGLVAAPIPLVFWIGGILALVAVGLGIGALVRAGNGAPRKGMAVAGTCLGLLALAGSVGGFFLTKQVVEEVTHRADQRMDREYEDLEDAEGGYPSRPGQPTHPGTAPRQSSPARPSKPSKPSDVRGVTSAVPFGETVTLDNGIQVTLSKPVKYKPETDYGRRTVKNAVQLSATITNTSSEPHEVIYAVPNVRDDKGMTAALVFDTTMPKLIKGSIMPGASATGVFAWEVPEGTTAVTADLSPGTLMPSAKFAGPIS</sequence>
<accession>A0ABS8B940</accession>